<organism evidence="3 4">
    <name type="scientific">Streptomyces sviceus (strain ATCC 29083 / DSM 924 / JCM 4929 / NBRC 13980 / NCIMB 11184 / NRRL 5439 / UC 5370)</name>
    <dbReference type="NCBI Taxonomy" id="463191"/>
    <lineage>
        <taxon>Bacteria</taxon>
        <taxon>Bacillati</taxon>
        <taxon>Actinomycetota</taxon>
        <taxon>Actinomycetes</taxon>
        <taxon>Kitasatosporales</taxon>
        <taxon>Streptomycetaceae</taxon>
        <taxon>Streptomyces</taxon>
    </lineage>
</organism>
<accession>B5I797</accession>
<evidence type="ECO:0000256" key="1">
    <source>
        <dbReference type="SAM" id="MobiDB-lite"/>
    </source>
</evidence>
<feature type="region of interest" description="Disordered" evidence="1">
    <location>
        <begin position="161"/>
        <end position="185"/>
    </location>
</feature>
<dbReference type="GO" id="GO:0003677">
    <property type="term" value="F:DNA binding"/>
    <property type="evidence" value="ECO:0007669"/>
    <property type="project" value="InterPro"/>
</dbReference>
<evidence type="ECO:0000313" key="4">
    <source>
        <dbReference type="Proteomes" id="UP000002785"/>
    </source>
</evidence>
<evidence type="ECO:0000259" key="2">
    <source>
        <dbReference type="PROSITE" id="PS50943"/>
    </source>
</evidence>
<dbReference type="SUPFAM" id="SSF47413">
    <property type="entry name" value="lambda repressor-like DNA-binding domains"/>
    <property type="match status" value="1"/>
</dbReference>
<keyword evidence="4" id="KW-1185">Reference proteome</keyword>
<dbReference type="Proteomes" id="UP000002785">
    <property type="component" value="Chromosome"/>
</dbReference>
<reference evidence="3" key="1">
    <citation type="submission" date="2009-10" db="EMBL/GenBank/DDBJ databases">
        <title>The genome sequence of Streptomyces sviceus strain ATCC 29083.</title>
        <authorList>
            <consortium name="The Broad Institute Genome Sequencing Platform"/>
            <consortium name="Broad Institute Microbial Sequencing Center"/>
            <person name="Fischbach M."/>
            <person name="Godfrey P."/>
            <person name="Ward D."/>
            <person name="Young S."/>
            <person name="Zeng Q."/>
            <person name="Koehrsen M."/>
            <person name="Alvarado L."/>
            <person name="Berlin A.M."/>
            <person name="Bochicchio J."/>
            <person name="Borenstein D."/>
            <person name="Chapman S.B."/>
            <person name="Chen Z."/>
            <person name="Engels R."/>
            <person name="Freedman E."/>
            <person name="Gellesch M."/>
            <person name="Goldberg J."/>
            <person name="Griggs A."/>
            <person name="Gujja S."/>
            <person name="Heilman E.R."/>
            <person name="Heiman D.I."/>
            <person name="Hepburn T.A."/>
            <person name="Howarth C."/>
            <person name="Jen D."/>
            <person name="Larson L."/>
            <person name="Lewis B."/>
            <person name="Mehta T."/>
            <person name="Park D."/>
            <person name="Pearson M."/>
            <person name="Richards J."/>
            <person name="Roberts A."/>
            <person name="Saif S."/>
            <person name="Shea T.D."/>
            <person name="Shenoy N."/>
            <person name="Sisk P."/>
            <person name="Stolte C."/>
            <person name="Sykes S.N."/>
            <person name="Thomson T."/>
            <person name="Walk T."/>
            <person name="White J."/>
            <person name="Yandava C."/>
            <person name="Straight P."/>
            <person name="Clardy J."/>
            <person name="Hung D."/>
            <person name="Kolter R."/>
            <person name="Mekalanos J."/>
            <person name="Walker S."/>
            <person name="Walsh C.T."/>
            <person name="Wieland-Brown L.C."/>
            <person name="Haas B."/>
            <person name="Nusbaum C."/>
            <person name="Birren B."/>
        </authorList>
    </citation>
    <scope>NUCLEOTIDE SEQUENCE [LARGE SCALE GENOMIC DNA]</scope>
    <source>
        <strain evidence="3">ATCC 29083</strain>
    </source>
</reference>
<dbReference type="eggNOG" id="ENOG5033YPD">
    <property type="taxonomic scope" value="Bacteria"/>
</dbReference>
<dbReference type="CDD" id="cd00093">
    <property type="entry name" value="HTH_XRE"/>
    <property type="match status" value="1"/>
</dbReference>
<evidence type="ECO:0000313" key="3">
    <source>
        <dbReference type="EMBL" id="EDY60951.2"/>
    </source>
</evidence>
<dbReference type="HOGENOM" id="CLU_655399_0_0_11"/>
<dbReference type="Gene3D" id="1.10.260.40">
    <property type="entry name" value="lambda repressor-like DNA-binding domains"/>
    <property type="match status" value="1"/>
</dbReference>
<dbReference type="InterPro" id="IPR001387">
    <property type="entry name" value="Cro/C1-type_HTH"/>
</dbReference>
<dbReference type="OrthoDB" id="3454723at2"/>
<dbReference type="PROSITE" id="PS50943">
    <property type="entry name" value="HTH_CROC1"/>
    <property type="match status" value="1"/>
</dbReference>
<protein>
    <recommendedName>
        <fullName evidence="2">HTH cro/C1-type domain-containing protein</fullName>
    </recommendedName>
</protein>
<proteinExistence type="predicted"/>
<gene>
    <name evidence="3" type="ORF">SSEG_10196</name>
</gene>
<feature type="domain" description="HTH cro/C1-type" evidence="2">
    <location>
        <begin position="13"/>
        <end position="67"/>
    </location>
</feature>
<dbReference type="RefSeq" id="WP_007387281.1">
    <property type="nucleotide sequence ID" value="NZ_CM000951.1"/>
</dbReference>
<dbReference type="Pfam" id="PF01381">
    <property type="entry name" value="HTH_3"/>
    <property type="match status" value="1"/>
</dbReference>
<dbReference type="InterPro" id="IPR010982">
    <property type="entry name" value="Lambda_DNA-bd_dom_sf"/>
</dbReference>
<sequence>MPRRIEPFAPGSLVLLRRKAGLTQAQLGAAVGVSARQIASYEQGAHAPSPRRLRLMARALKTSAHELAGVPAGEESLADLRRFAGLDRVDVVPLLDAALPAELGRVTEWKLQALETGRAVTAWSSGEALQEVIPALAKIYRVPVRTVRRSWFRSFPEQGHLLRAPRTPGTPGRQQGQRRAGSGAWEELTQRQRGYLVACFREDQQAESRAGESRAAGRDPGQAAKWRRIPFTVRADPAFTGYTRVQERLRAEGWHDAGAGATLHALARRGLLRVSEDEVEVFPLGFVPRVVVEMTRAGRACARAGLGERSAGRTRGDLLSEWLWTALVKVAEAGGAGLAEDALWGRAKFYLGTGYRPGGTLSRGFIDCLPDEGDGRQEGVYRWVVTAAGRDHIRHHAADYRELYPDIAADAAVERVTDN</sequence>
<dbReference type="SMART" id="SM00530">
    <property type="entry name" value="HTH_XRE"/>
    <property type="match status" value="1"/>
</dbReference>
<dbReference type="EMBL" id="CM000951">
    <property type="protein sequence ID" value="EDY60951.2"/>
    <property type="molecule type" value="Genomic_DNA"/>
</dbReference>
<feature type="compositionally biased region" description="Low complexity" evidence="1">
    <location>
        <begin position="165"/>
        <end position="179"/>
    </location>
</feature>
<dbReference type="AlphaFoldDB" id="B5I797"/>
<name>B5I797_STRX2</name>